<evidence type="ECO:0008006" key="3">
    <source>
        <dbReference type="Google" id="ProtNLM"/>
    </source>
</evidence>
<dbReference type="Pfam" id="PF22234">
    <property type="entry name" value="Rv2466c-like"/>
    <property type="match status" value="1"/>
</dbReference>
<evidence type="ECO:0000313" key="2">
    <source>
        <dbReference type="Proteomes" id="UP000095210"/>
    </source>
</evidence>
<dbReference type="AlphaFoldDB" id="A0AAC9HVA8"/>
<keyword evidence="2" id="KW-1185">Reference proteome</keyword>
<dbReference type="Proteomes" id="UP000095210">
    <property type="component" value="Chromosome"/>
</dbReference>
<dbReference type="EMBL" id="CP014859">
    <property type="protein sequence ID" value="AOS65210.1"/>
    <property type="molecule type" value="Genomic_DNA"/>
</dbReference>
<accession>A0AAC9HVA8</accession>
<name>A0AAC9HVA8_9PSEU</name>
<dbReference type="Gene3D" id="3.40.30.10">
    <property type="entry name" value="Glutaredoxin"/>
    <property type="match status" value="1"/>
</dbReference>
<proteinExistence type="predicted"/>
<dbReference type="InterPro" id="IPR053977">
    <property type="entry name" value="Rv2466c-like"/>
</dbReference>
<dbReference type="RefSeq" id="WP_069851716.1">
    <property type="nucleotide sequence ID" value="NZ_CP014859.1"/>
</dbReference>
<dbReference type="InterPro" id="IPR036249">
    <property type="entry name" value="Thioredoxin-like_sf"/>
</dbReference>
<reference evidence="2" key="1">
    <citation type="submission" date="2016-03" db="EMBL/GenBank/DDBJ databases">
        <title>Complete genome sequence of the type strain Actinoalloteichus hymeniacidonis DSM 45092.</title>
        <authorList>
            <person name="Schaffert L."/>
            <person name="Albersmeier A."/>
            <person name="Winkler A."/>
            <person name="Kalinowski J."/>
            <person name="Zotchev S."/>
            <person name="Ruckert C."/>
        </authorList>
    </citation>
    <scope>NUCLEOTIDE SEQUENCE [LARGE SCALE GENOMIC DNA]</scope>
    <source>
        <strain evidence="2">HPA177(T) (DSM 45092(T))</strain>
    </source>
</reference>
<protein>
    <recommendedName>
        <fullName evidence="3">Disulfide bond formation protein DsbA</fullName>
    </recommendedName>
</protein>
<dbReference type="SUPFAM" id="SSF52833">
    <property type="entry name" value="Thioredoxin-like"/>
    <property type="match status" value="1"/>
</dbReference>
<organism evidence="1 2">
    <name type="scientific">Actinoalloteichus hymeniacidonis</name>
    <dbReference type="NCBI Taxonomy" id="340345"/>
    <lineage>
        <taxon>Bacteria</taxon>
        <taxon>Bacillati</taxon>
        <taxon>Actinomycetota</taxon>
        <taxon>Actinomycetes</taxon>
        <taxon>Pseudonocardiales</taxon>
        <taxon>Pseudonocardiaceae</taxon>
        <taxon>Actinoalloteichus</taxon>
    </lineage>
</organism>
<dbReference type="KEGG" id="ahm:TL08_22135"/>
<evidence type="ECO:0000313" key="1">
    <source>
        <dbReference type="EMBL" id="AOS65210.1"/>
    </source>
</evidence>
<gene>
    <name evidence="1" type="ORF">TL08_22135</name>
</gene>
<sequence length="202" mass="22406">MSDTVDTGPGWIVDFWLDPSCPLTRNTAGWIKLVAEEVPLTIRWRVMSLSVLNEHRDDDPEDDPHGYLWFPARVAAAVQTEHGHDALGAFYDSLWADSDDTEQQWMAGIQEALRRAGLPVELAEAGMSTEYDTELRASHHDGVNRIEAEIGTPVLAITTSGGEQTALFGPVLTAIPSREDAIRLWEATLLLGSIPDFREIKR</sequence>